<dbReference type="EMBL" id="FOGL01000021">
    <property type="protein sequence ID" value="SES16307.1"/>
    <property type="molecule type" value="Genomic_DNA"/>
</dbReference>
<evidence type="ECO:0000313" key="2">
    <source>
        <dbReference type="Proteomes" id="UP000199687"/>
    </source>
</evidence>
<evidence type="ECO:0008006" key="3">
    <source>
        <dbReference type="Google" id="ProtNLM"/>
    </source>
</evidence>
<accession>A0A1H9V4X9</accession>
<keyword evidence="2" id="KW-1185">Reference proteome</keyword>
<protein>
    <recommendedName>
        <fullName evidence="3">Tetratricopeptide repeat-containing protein</fullName>
    </recommendedName>
</protein>
<dbReference type="AlphaFoldDB" id="A0A1H9V4X9"/>
<dbReference type="InterPro" id="IPR011990">
    <property type="entry name" value="TPR-like_helical_dom_sf"/>
</dbReference>
<evidence type="ECO:0000313" key="1">
    <source>
        <dbReference type="EMBL" id="SES16307.1"/>
    </source>
</evidence>
<dbReference type="STRING" id="531814.SAMN04487944_12129"/>
<proteinExistence type="predicted"/>
<reference evidence="1 2" key="1">
    <citation type="submission" date="2016-10" db="EMBL/GenBank/DDBJ databases">
        <authorList>
            <person name="de Groot N.N."/>
        </authorList>
    </citation>
    <scope>NUCLEOTIDE SEQUENCE [LARGE SCALE GENOMIC DNA]</scope>
    <source>
        <strain evidence="1 2">CGMCC 1.7727</strain>
    </source>
</reference>
<dbReference type="Proteomes" id="UP000199687">
    <property type="component" value="Unassembled WGS sequence"/>
</dbReference>
<name>A0A1H9V4X9_9BACI</name>
<dbReference type="SUPFAM" id="SSF48452">
    <property type="entry name" value="TPR-like"/>
    <property type="match status" value="1"/>
</dbReference>
<gene>
    <name evidence="1" type="ORF">SAMN04487944_12129</name>
</gene>
<dbReference type="Gene3D" id="1.25.40.10">
    <property type="entry name" value="Tetratricopeptide repeat domain"/>
    <property type="match status" value="1"/>
</dbReference>
<organism evidence="1 2">
    <name type="scientific">Gracilibacillus ureilyticus</name>
    <dbReference type="NCBI Taxonomy" id="531814"/>
    <lineage>
        <taxon>Bacteria</taxon>
        <taxon>Bacillati</taxon>
        <taxon>Bacillota</taxon>
        <taxon>Bacilli</taxon>
        <taxon>Bacillales</taxon>
        <taxon>Bacillaceae</taxon>
        <taxon>Gracilibacillus</taxon>
    </lineage>
</organism>
<sequence length="168" mass="18904">MSKNIDRQLEEGRKVLMKGVDGDKQAVKKAHEIFLTLRDAEPNNAVVEAYYGSALALLGRDAVKPIEKADNAEEGLEALNRAVSMNPNNKEIRLLRANVCLRLPESFFQCSSTAIKDYTFLLNQYKKDPGYLSKNQVREIIKDLATAYQNAGKASEGKRAMQQWNQLK</sequence>
<dbReference type="RefSeq" id="WP_245711732.1">
    <property type="nucleotide sequence ID" value="NZ_FOGL01000021.1"/>
</dbReference>